<keyword evidence="1" id="KW-1133">Transmembrane helix</keyword>
<feature type="transmembrane region" description="Helical" evidence="1">
    <location>
        <begin position="34"/>
        <end position="55"/>
    </location>
</feature>
<reference evidence="2" key="1">
    <citation type="journal article" date="2016" name="Genome Announc.">
        <title>Draft Genome Sequence of the Syntrophic Lactate-Degrading Bacterium Tepidanaerobacter syntrophicus JLT.</title>
        <authorList>
            <person name="Matsuura N."/>
            <person name="Ohashi A."/>
            <person name="Tourlousse D.M."/>
            <person name="Sekiguchi Y."/>
        </authorList>
    </citation>
    <scope>NUCLEOTIDE SEQUENCE [LARGE SCALE GENOMIC DNA]</scope>
    <source>
        <strain evidence="2">JL</strain>
    </source>
</reference>
<sequence length="176" mass="19960">MNIIKLRLKFILASICLFTGAALLLTISMKDWPYASFLFLALAGIILILIILLIAEYKEYSDAKLILENEILHIQIVGIEERDAKVVPKVTKLNPEFVTISCFGILSDSKMVKFNKDKIFLDSIEITQHKISFTYNIGGANKKVIILHDKLADEQIQNIVQKFKYETGVLAKILDM</sequence>
<keyword evidence="1" id="KW-0472">Membrane</keyword>
<protein>
    <submittedName>
        <fullName evidence="2">Uncharacterized protein</fullName>
    </submittedName>
</protein>
<evidence type="ECO:0000313" key="3">
    <source>
        <dbReference type="Proteomes" id="UP000062160"/>
    </source>
</evidence>
<feature type="transmembrane region" description="Helical" evidence="1">
    <location>
        <begin position="7"/>
        <end position="28"/>
    </location>
</feature>
<accession>A0A0U9HFB4</accession>
<keyword evidence="1" id="KW-0812">Transmembrane</keyword>
<name>A0A0U9HFB4_9FIRM</name>
<evidence type="ECO:0000256" key="1">
    <source>
        <dbReference type="SAM" id="Phobius"/>
    </source>
</evidence>
<dbReference type="STRING" id="224999.GCA_001485475_01552"/>
<dbReference type="OrthoDB" id="2112847at2"/>
<dbReference type="EMBL" id="DF977002">
    <property type="protein sequence ID" value="GAQ25522.1"/>
    <property type="molecule type" value="Genomic_DNA"/>
</dbReference>
<dbReference type="RefSeq" id="WP_059032938.1">
    <property type="nucleotide sequence ID" value="NZ_BSDN01000001.1"/>
</dbReference>
<dbReference type="AlphaFoldDB" id="A0A0U9HFB4"/>
<proteinExistence type="predicted"/>
<organism evidence="2">
    <name type="scientific">Tepidanaerobacter syntrophicus</name>
    <dbReference type="NCBI Taxonomy" id="224999"/>
    <lineage>
        <taxon>Bacteria</taxon>
        <taxon>Bacillati</taxon>
        <taxon>Bacillota</taxon>
        <taxon>Clostridia</taxon>
        <taxon>Thermosediminibacterales</taxon>
        <taxon>Tepidanaerobacteraceae</taxon>
        <taxon>Tepidanaerobacter</taxon>
    </lineage>
</organism>
<keyword evidence="3" id="KW-1185">Reference proteome</keyword>
<gene>
    <name evidence="2" type="ORF">TSYNT_849</name>
</gene>
<evidence type="ECO:0000313" key="2">
    <source>
        <dbReference type="EMBL" id="GAQ25522.1"/>
    </source>
</evidence>
<dbReference type="Proteomes" id="UP000062160">
    <property type="component" value="Unassembled WGS sequence"/>
</dbReference>